<gene>
    <name evidence="1" type="ORF">GTP46_28130</name>
</gene>
<evidence type="ECO:0008006" key="3">
    <source>
        <dbReference type="Google" id="ProtNLM"/>
    </source>
</evidence>
<sequence length="130" mass="14324">MKDYSKLVPVFESDFYRLITFIRDANGILSPESFALVFESDVSPFGNATNVALERIYNASEDKAVQMYLSCLKITLAATDVSDSVERAVDWVKNEPIAHLDCKTGLALAAEGRTSEVLHYISSLYAGFCG</sequence>
<proteinExistence type="predicted"/>
<dbReference type="RefSeq" id="WP_161009935.1">
    <property type="nucleotide sequence ID" value="NZ_WWCN01000028.1"/>
</dbReference>
<organism evidence="1 2">
    <name type="scientific">Duganella flavida</name>
    <dbReference type="NCBI Taxonomy" id="2692175"/>
    <lineage>
        <taxon>Bacteria</taxon>
        <taxon>Pseudomonadati</taxon>
        <taxon>Pseudomonadota</taxon>
        <taxon>Betaproteobacteria</taxon>
        <taxon>Burkholderiales</taxon>
        <taxon>Oxalobacteraceae</taxon>
        <taxon>Telluria group</taxon>
        <taxon>Duganella</taxon>
    </lineage>
</organism>
<comment type="caution">
    <text evidence="1">The sequence shown here is derived from an EMBL/GenBank/DDBJ whole genome shotgun (WGS) entry which is preliminary data.</text>
</comment>
<reference evidence="1 2" key="1">
    <citation type="submission" date="2019-12" db="EMBL/GenBank/DDBJ databases">
        <title>Novel species isolated from a subtropical stream in China.</title>
        <authorList>
            <person name="Lu H."/>
        </authorList>
    </citation>
    <scope>NUCLEOTIDE SEQUENCE [LARGE SCALE GENOMIC DNA]</scope>
    <source>
        <strain evidence="1 2">FT135W</strain>
    </source>
</reference>
<evidence type="ECO:0000313" key="2">
    <source>
        <dbReference type="Proteomes" id="UP000479335"/>
    </source>
</evidence>
<dbReference type="Proteomes" id="UP000479335">
    <property type="component" value="Unassembled WGS sequence"/>
</dbReference>
<dbReference type="AlphaFoldDB" id="A0A6L8KGI0"/>
<dbReference type="EMBL" id="WWCN01000028">
    <property type="protein sequence ID" value="MYM26499.1"/>
    <property type="molecule type" value="Genomic_DNA"/>
</dbReference>
<keyword evidence="2" id="KW-1185">Reference proteome</keyword>
<evidence type="ECO:0000313" key="1">
    <source>
        <dbReference type="EMBL" id="MYM26499.1"/>
    </source>
</evidence>
<accession>A0A6L8KGI0</accession>
<protein>
    <recommendedName>
        <fullName evidence="3">DUF2384 domain-containing protein</fullName>
    </recommendedName>
</protein>
<name>A0A6L8KGI0_9BURK</name>